<dbReference type="InterPro" id="IPR036890">
    <property type="entry name" value="HATPase_C_sf"/>
</dbReference>
<evidence type="ECO:0000256" key="4">
    <source>
        <dbReference type="ARBA" id="ARBA00022741"/>
    </source>
</evidence>
<dbReference type="GO" id="GO:0051082">
    <property type="term" value="F:unfolded protein binding"/>
    <property type="evidence" value="ECO:0007669"/>
    <property type="project" value="InterPro"/>
</dbReference>
<dbReference type="EMBL" id="JALJOU010000041">
    <property type="protein sequence ID" value="KAK9832526.1"/>
    <property type="molecule type" value="Genomic_DNA"/>
</dbReference>
<dbReference type="Gene3D" id="3.30.230.80">
    <property type="match status" value="1"/>
</dbReference>
<feature type="binding site" evidence="7">
    <location>
        <begin position="122"/>
        <end position="127"/>
    </location>
    <ligand>
        <name>ATP</name>
        <dbReference type="ChEBI" id="CHEBI:30616"/>
    </ligand>
</feature>
<dbReference type="NCBIfam" id="NF003555">
    <property type="entry name" value="PRK05218.1"/>
    <property type="match status" value="1"/>
</dbReference>
<dbReference type="FunFam" id="3.30.565.10:FF:000001">
    <property type="entry name" value="Heat shock protein HSP 90-alpha"/>
    <property type="match status" value="1"/>
</dbReference>
<dbReference type="Gene3D" id="3.30.565.10">
    <property type="entry name" value="Histidine kinase-like ATPase, C-terminal domain"/>
    <property type="match status" value="1"/>
</dbReference>
<dbReference type="SUPFAM" id="SSF54211">
    <property type="entry name" value="Ribosomal protein S5 domain 2-like"/>
    <property type="match status" value="1"/>
</dbReference>
<dbReference type="Pfam" id="PF13589">
    <property type="entry name" value="HATPase_c_3"/>
    <property type="match status" value="1"/>
</dbReference>
<keyword evidence="4 7" id="KW-0547">Nucleotide-binding</keyword>
<dbReference type="AlphaFoldDB" id="A0AAW1RGU4"/>
<gene>
    <name evidence="9" type="ORF">WJX81_005848</name>
</gene>
<feature type="binding site" evidence="7">
    <location>
        <position position="81"/>
    </location>
    <ligand>
        <name>ATP</name>
        <dbReference type="ChEBI" id="CHEBI:30616"/>
    </ligand>
</feature>
<evidence type="ECO:0000256" key="5">
    <source>
        <dbReference type="ARBA" id="ARBA00022840"/>
    </source>
</evidence>
<protein>
    <recommendedName>
        <fullName evidence="8">Histidine kinase/HSP90-like ATPase domain-containing protein</fullName>
    </recommendedName>
</protein>
<dbReference type="CDD" id="cd16927">
    <property type="entry name" value="HATPase_Hsp90-like"/>
    <property type="match status" value="1"/>
</dbReference>
<keyword evidence="10" id="KW-1185">Reference proteome</keyword>
<dbReference type="Pfam" id="PF00183">
    <property type="entry name" value="HSP90"/>
    <property type="match status" value="1"/>
</dbReference>
<evidence type="ECO:0000256" key="3">
    <source>
        <dbReference type="ARBA" id="ARBA00022490"/>
    </source>
</evidence>
<feature type="binding site" evidence="7">
    <location>
        <position position="86"/>
    </location>
    <ligand>
        <name>ATP</name>
        <dbReference type="ChEBI" id="CHEBI:30616"/>
    </ligand>
</feature>
<evidence type="ECO:0000313" key="10">
    <source>
        <dbReference type="Proteomes" id="UP001445335"/>
    </source>
</evidence>
<dbReference type="PRINTS" id="PR00775">
    <property type="entry name" value="HEATSHOCK90"/>
</dbReference>
<dbReference type="GO" id="GO:0140662">
    <property type="term" value="F:ATP-dependent protein folding chaperone"/>
    <property type="evidence" value="ECO:0007669"/>
    <property type="project" value="InterPro"/>
</dbReference>
<feature type="binding site" evidence="7">
    <location>
        <position position="35"/>
    </location>
    <ligand>
        <name>ATP</name>
        <dbReference type="ChEBI" id="CHEBI:30616"/>
    </ligand>
</feature>
<proteinExistence type="inferred from homology"/>
<keyword evidence="3" id="KW-0963">Cytoplasm</keyword>
<evidence type="ECO:0000256" key="7">
    <source>
        <dbReference type="PIRSR" id="PIRSR002583-1"/>
    </source>
</evidence>
<sequence length="474" mass="54283">MVEERETFAFQAEINQLLSLIINTFYSNKEVAIRELISNASDALDKVRFQALTDPKILEPQPELFIRLIPDKEAKTLTIWDSGIGMTKADMVNSLGTIARSGTKAFMEALSSAAENISMIGQFGVGFYSAFLIADSVIVTSKHPDDEQYVWESQAGGTFTIKGDTIGEPLGRGTKVTLHLKEDQLEFLEERRLKDLVKRHSEFITYPIYLRKVVEEEQEVDNEELPTEEGVEEMLLSADALKLARRIAAEGPAKRKEKVKKETWELVNKNKPLWLRAPEEISKEEYEAFYKSPTNGWEEPLAWKHFAVEGQLEFRSILFVPKRAPFDMFESYRTAGKRKSSVKLYVRRVFITDDCDELCPDWLQFIKGFVDSEDLPLNISREVLQQSRILCVIRKHIVKKSLELFEELTAEPDKYRTFYQAFSKNQKLGVLEDSASRPKLADLLRFYSTKSGGLNWADDKRLRYMASASLLAPC</sequence>
<accession>A0AAW1RGU4</accession>
<keyword evidence="6" id="KW-0143">Chaperone</keyword>
<dbReference type="InterPro" id="IPR020575">
    <property type="entry name" value="Hsp90_N"/>
</dbReference>
<dbReference type="InterPro" id="IPR001404">
    <property type="entry name" value="Hsp90_fam"/>
</dbReference>
<dbReference type="Proteomes" id="UP001445335">
    <property type="component" value="Unassembled WGS sequence"/>
</dbReference>
<dbReference type="SMART" id="SM00387">
    <property type="entry name" value="HATPase_c"/>
    <property type="match status" value="1"/>
</dbReference>
<evidence type="ECO:0000259" key="8">
    <source>
        <dbReference type="SMART" id="SM00387"/>
    </source>
</evidence>
<evidence type="ECO:0000313" key="9">
    <source>
        <dbReference type="EMBL" id="KAK9832526.1"/>
    </source>
</evidence>
<evidence type="ECO:0000256" key="6">
    <source>
        <dbReference type="ARBA" id="ARBA00023186"/>
    </source>
</evidence>
<evidence type="ECO:0000256" key="2">
    <source>
        <dbReference type="ARBA" id="ARBA00008239"/>
    </source>
</evidence>
<reference evidence="9 10" key="1">
    <citation type="journal article" date="2024" name="Nat. Commun.">
        <title>Phylogenomics reveals the evolutionary origins of lichenization in chlorophyte algae.</title>
        <authorList>
            <person name="Puginier C."/>
            <person name="Libourel C."/>
            <person name="Otte J."/>
            <person name="Skaloud P."/>
            <person name="Haon M."/>
            <person name="Grisel S."/>
            <person name="Petersen M."/>
            <person name="Berrin J.G."/>
            <person name="Delaux P.M."/>
            <person name="Dal Grande F."/>
            <person name="Keller J."/>
        </authorList>
    </citation>
    <scope>NUCLEOTIDE SEQUENCE [LARGE SCALE GENOMIC DNA]</scope>
    <source>
        <strain evidence="9 10">SAG 245.80</strain>
    </source>
</reference>
<dbReference type="PIRSF" id="PIRSF002583">
    <property type="entry name" value="Hsp90"/>
    <property type="match status" value="1"/>
</dbReference>
<dbReference type="InterPro" id="IPR003594">
    <property type="entry name" value="HATPase_dom"/>
</dbReference>
<dbReference type="FunFam" id="3.30.230.80:FF:000001">
    <property type="entry name" value="Heat shock protein 90 alpha"/>
    <property type="match status" value="1"/>
</dbReference>
<dbReference type="SUPFAM" id="SSF55874">
    <property type="entry name" value="ATPase domain of HSP90 chaperone/DNA topoisomerase II/histidine kinase"/>
    <property type="match status" value="1"/>
</dbReference>
<comment type="similarity">
    <text evidence="2">Belongs to the heat shock protein 90 family.</text>
</comment>
<dbReference type="GO" id="GO:0005524">
    <property type="term" value="F:ATP binding"/>
    <property type="evidence" value="ECO:0007669"/>
    <property type="project" value="UniProtKB-KW"/>
</dbReference>
<keyword evidence="5 7" id="KW-0067">ATP-binding</keyword>
<name>A0AAW1RGU4_9CHLO</name>
<dbReference type="PANTHER" id="PTHR11528">
    <property type="entry name" value="HEAT SHOCK PROTEIN 90 FAMILY MEMBER"/>
    <property type="match status" value="1"/>
</dbReference>
<dbReference type="GO" id="GO:0016887">
    <property type="term" value="F:ATP hydrolysis activity"/>
    <property type="evidence" value="ECO:0007669"/>
    <property type="project" value="InterPro"/>
</dbReference>
<feature type="binding site" evidence="7">
    <location>
        <position position="174"/>
    </location>
    <ligand>
        <name>ATP</name>
        <dbReference type="ChEBI" id="CHEBI:30616"/>
    </ligand>
</feature>
<organism evidence="9 10">
    <name type="scientific">Elliptochloris bilobata</name>
    <dbReference type="NCBI Taxonomy" id="381761"/>
    <lineage>
        <taxon>Eukaryota</taxon>
        <taxon>Viridiplantae</taxon>
        <taxon>Chlorophyta</taxon>
        <taxon>core chlorophytes</taxon>
        <taxon>Trebouxiophyceae</taxon>
        <taxon>Trebouxiophyceae incertae sedis</taxon>
        <taxon>Elliptochloris clade</taxon>
        <taxon>Elliptochloris</taxon>
    </lineage>
</organism>
<feature type="binding site" evidence="7">
    <location>
        <position position="381"/>
    </location>
    <ligand>
        <name>ATP</name>
        <dbReference type="ChEBI" id="CHEBI:30616"/>
    </ligand>
</feature>
<comment type="caution">
    <text evidence="9">The sequence shown here is derived from an EMBL/GenBank/DDBJ whole genome shotgun (WGS) entry which is preliminary data.</text>
</comment>
<feature type="domain" description="Histidine kinase/HSP90-like ATPase" evidence="8">
    <location>
        <begin position="28"/>
        <end position="184"/>
    </location>
</feature>
<comment type="subcellular location">
    <subcellularLocation>
        <location evidence="1">Cytoplasm</location>
    </subcellularLocation>
</comment>
<feature type="binding site" evidence="7">
    <location>
        <begin position="101"/>
        <end position="102"/>
    </location>
    <ligand>
        <name>ATP</name>
        <dbReference type="ChEBI" id="CHEBI:30616"/>
    </ligand>
</feature>
<dbReference type="GO" id="GO:0005737">
    <property type="term" value="C:cytoplasm"/>
    <property type="evidence" value="ECO:0007669"/>
    <property type="project" value="UniProtKB-SubCell"/>
</dbReference>
<evidence type="ECO:0000256" key="1">
    <source>
        <dbReference type="ARBA" id="ARBA00004496"/>
    </source>
</evidence>
<dbReference type="InterPro" id="IPR020568">
    <property type="entry name" value="Ribosomal_Su5_D2-typ_SF"/>
</dbReference>
<feature type="binding site" evidence="7">
    <location>
        <position position="39"/>
    </location>
    <ligand>
        <name>ATP</name>
        <dbReference type="ChEBI" id="CHEBI:30616"/>
    </ligand>
</feature>